<dbReference type="AlphaFoldDB" id="A0A5E4LQ20"/>
<dbReference type="PRINTS" id="PR01713">
    <property type="entry name" value="NUCEPIMERASE"/>
</dbReference>
<keyword evidence="2" id="KW-0560">Oxidoreductase</keyword>
<dbReference type="GO" id="GO:0044103">
    <property type="term" value="F:L-arabinose 1-dehydrogenase (NADP+) activity"/>
    <property type="evidence" value="ECO:0007669"/>
    <property type="project" value="UniProtKB-EC"/>
</dbReference>
<gene>
    <name evidence="2" type="ORF">LFW2832_00229</name>
</gene>
<dbReference type="InterPro" id="IPR001509">
    <property type="entry name" value="Epimerase_deHydtase"/>
</dbReference>
<dbReference type="PANTHER" id="PTHR43245">
    <property type="entry name" value="BIFUNCTIONAL POLYMYXIN RESISTANCE PROTEIN ARNA"/>
    <property type="match status" value="1"/>
</dbReference>
<dbReference type="Gene3D" id="3.90.25.10">
    <property type="entry name" value="UDP-galactose 4-epimerase, domain 1"/>
    <property type="match status" value="1"/>
</dbReference>
<dbReference type="Gene3D" id="3.40.50.720">
    <property type="entry name" value="NAD(P)-binding Rossmann-like Domain"/>
    <property type="match status" value="1"/>
</dbReference>
<comment type="caution">
    <text evidence="2">The sequence shown here is derived from an EMBL/GenBank/DDBJ whole genome shotgun (WGS) entry which is preliminary data.</text>
</comment>
<dbReference type="EC" id="1.1.1.376" evidence="2"/>
<dbReference type="SUPFAM" id="SSF51735">
    <property type="entry name" value="NAD(P)-binding Rossmann-fold domains"/>
    <property type="match status" value="1"/>
</dbReference>
<evidence type="ECO:0000259" key="1">
    <source>
        <dbReference type="Pfam" id="PF01370"/>
    </source>
</evidence>
<name>A0A5E4LQ20_9ARCH</name>
<evidence type="ECO:0000313" key="3">
    <source>
        <dbReference type="Proteomes" id="UP000789941"/>
    </source>
</evidence>
<reference evidence="2 3" key="1">
    <citation type="submission" date="2019-08" db="EMBL/GenBank/DDBJ databases">
        <authorList>
            <person name="Vazquez-Campos X."/>
        </authorList>
    </citation>
    <scope>NUCLEOTIDE SEQUENCE [LARGE SCALE GENOMIC DNA]</scope>
    <source>
        <strain evidence="2">LFW-283_2</strain>
    </source>
</reference>
<feature type="domain" description="NAD-dependent epimerase/dehydratase" evidence="1">
    <location>
        <begin position="5"/>
        <end position="238"/>
    </location>
</feature>
<proteinExistence type="predicted"/>
<dbReference type="InterPro" id="IPR050177">
    <property type="entry name" value="Lipid_A_modif_metabolic_enz"/>
</dbReference>
<dbReference type="PANTHER" id="PTHR43245:SF13">
    <property type="entry name" value="UDP-D-APIOSE_UDP-D-XYLOSE SYNTHASE 2"/>
    <property type="match status" value="1"/>
</dbReference>
<dbReference type="EMBL" id="CABMJJ010000007">
    <property type="protein sequence ID" value="VVC03208.1"/>
    <property type="molecule type" value="Genomic_DNA"/>
</dbReference>
<protein>
    <submittedName>
        <fullName evidence="2">L-arabinose 1-dehydrogenase (NAD(P)(+))</fullName>
        <ecNumber evidence="2">1.1.1.376</ecNumber>
    </submittedName>
</protein>
<dbReference type="InterPro" id="IPR036291">
    <property type="entry name" value="NAD(P)-bd_dom_sf"/>
</dbReference>
<dbReference type="Pfam" id="PF01370">
    <property type="entry name" value="Epimerase"/>
    <property type="match status" value="1"/>
</dbReference>
<accession>A0A5E4LQ20</accession>
<sequence length="308" mass="33393">MAICLVTGGAGFIGSHLVELLLTKGHTVRVLDDFSTGKVENLANATGELSVIKGDICNKSTVNKASKSVDFIFHEAAVVSVSQSIKDPIKTTNININGSKNVLEAALENNAKKVIFASSAAVYGDTKPPLSEDLEGKPLSPYGKSKLEVELLLKQYHKSNGLKFVALRYFNVYGPRQSASSESGVIATFLDDFHKNKVPVVFGDGKQTRDFIYVRDVALANLRAMETSKADGEAINVATGKSIDLNQLVATLNTLYGKNIQPVYDGERVGDIKYSYADTKKAETLLGFSANTTLENGLKRTMKWRACF</sequence>
<dbReference type="Proteomes" id="UP000789941">
    <property type="component" value="Unassembled WGS sequence"/>
</dbReference>
<evidence type="ECO:0000313" key="2">
    <source>
        <dbReference type="EMBL" id="VVC03208.1"/>
    </source>
</evidence>
<organism evidence="2 3">
    <name type="scientific">Candidatus Bilamarchaeum dharawalense</name>
    <dbReference type="NCBI Taxonomy" id="2885759"/>
    <lineage>
        <taxon>Archaea</taxon>
        <taxon>Candidatus Micrarchaeota</taxon>
        <taxon>Candidatus Micrarchaeia</taxon>
        <taxon>Candidatus Anstonellales</taxon>
        <taxon>Candidatus Bilamarchaeaceae</taxon>
        <taxon>Candidatus Bilamarchaeum</taxon>
    </lineage>
</organism>